<evidence type="ECO:0000313" key="1">
    <source>
        <dbReference type="Proteomes" id="UP000504607"/>
    </source>
</evidence>
<reference evidence="2" key="1">
    <citation type="submission" date="2025-08" db="UniProtKB">
        <authorList>
            <consortium name="RefSeq"/>
        </authorList>
    </citation>
    <scope>IDENTIFICATION</scope>
</reference>
<dbReference type="SUPFAM" id="SSF117281">
    <property type="entry name" value="Kelch motif"/>
    <property type="match status" value="1"/>
</dbReference>
<dbReference type="PANTHER" id="PTHR46422:SF6">
    <property type="entry name" value="SERINE_THREONINE-PROTEIN PHOSPHATASE BSL1"/>
    <property type="match status" value="1"/>
</dbReference>
<keyword evidence="1" id="KW-1185">Reference proteome</keyword>
<dbReference type="Pfam" id="PF24681">
    <property type="entry name" value="Kelch_KLHDC2_KLHL20_DRC7"/>
    <property type="match status" value="1"/>
</dbReference>
<proteinExistence type="predicted"/>
<gene>
    <name evidence="2" type="primary">LOC105036453</name>
</gene>
<dbReference type="Gene3D" id="2.120.10.80">
    <property type="entry name" value="Kelch-type beta propeller"/>
    <property type="match status" value="2"/>
</dbReference>
<dbReference type="InterPro" id="IPR015915">
    <property type="entry name" value="Kelch-typ_b-propeller"/>
</dbReference>
<sequence>MGTKSWTIPAPTYRPLDASWDNDDDAPGPRCGHSLTTVAATKSHGPRLVLFGGATAIEGGASSAVPGIRLAGVTNSVHSYDVETRKWTSRRAPLAEGCTCCSCGWHHGCFPGPAGHSTDDLYVLDLTNDKFKWHRVVVQGPGPGPRYGHAMDLVAQRYLVTVSGNDGKRVLSDAWALDTAQKPYRWQKLNPEGNRPSARMYAAASARSDGMLLLCGGRDSSGMPQSDAYGLLNAYKRPVGVDSGSWCVSITKIPTFCGLHWCTIACNWRCS</sequence>
<dbReference type="Proteomes" id="UP000504607">
    <property type="component" value="Unplaced"/>
</dbReference>
<protein>
    <submittedName>
        <fullName evidence="2">Serine/threonine-protein phosphatase BSL1 homolog isoform X2</fullName>
    </submittedName>
</protein>
<accession>A0A8N4IBR2</accession>
<dbReference type="PANTHER" id="PTHR46422">
    <property type="entry name" value="SERINE/THREONINE-PROTEIN PHOSPHATASE BSL3"/>
    <property type="match status" value="1"/>
</dbReference>
<evidence type="ECO:0000313" key="2">
    <source>
        <dbReference type="RefSeq" id="XP_029118049.1"/>
    </source>
</evidence>
<dbReference type="RefSeq" id="XP_029118049.1">
    <property type="nucleotide sequence ID" value="XM_029262216.1"/>
</dbReference>
<organism evidence="1 2">
    <name type="scientific">Elaeis guineensis var. tenera</name>
    <name type="common">Oil palm</name>
    <dbReference type="NCBI Taxonomy" id="51953"/>
    <lineage>
        <taxon>Eukaryota</taxon>
        <taxon>Viridiplantae</taxon>
        <taxon>Streptophyta</taxon>
        <taxon>Embryophyta</taxon>
        <taxon>Tracheophyta</taxon>
        <taxon>Spermatophyta</taxon>
        <taxon>Magnoliopsida</taxon>
        <taxon>Liliopsida</taxon>
        <taxon>Arecaceae</taxon>
        <taxon>Arecoideae</taxon>
        <taxon>Cocoseae</taxon>
        <taxon>Elaeidinae</taxon>
        <taxon>Elaeis</taxon>
    </lineage>
</organism>
<name>A0A8N4IBR2_ELAGV</name>
<dbReference type="AlphaFoldDB" id="A0A8N4IBR2"/>